<name>A0AB39Y2T0_9ACTN</name>
<accession>A0AB39Y2T0</accession>
<organism evidence="4">
    <name type="scientific">Streptomyces sp. R33</name>
    <dbReference type="NCBI Taxonomy" id="3238629"/>
    <lineage>
        <taxon>Bacteria</taxon>
        <taxon>Bacillati</taxon>
        <taxon>Actinomycetota</taxon>
        <taxon>Actinomycetes</taxon>
        <taxon>Kitasatosporales</taxon>
        <taxon>Streptomycetaceae</taxon>
        <taxon>Streptomyces</taxon>
    </lineage>
</organism>
<dbReference type="RefSeq" id="WP_369777918.1">
    <property type="nucleotide sequence ID" value="NZ_CP165727.1"/>
</dbReference>
<gene>
    <name evidence="4" type="ORF">AB5J51_15810</name>
</gene>
<evidence type="ECO:0000256" key="1">
    <source>
        <dbReference type="SAM" id="MobiDB-lite"/>
    </source>
</evidence>
<dbReference type="InterPro" id="IPR024425">
    <property type="entry name" value="LiaF-like_C"/>
</dbReference>
<dbReference type="Pfam" id="PF09922">
    <property type="entry name" value="LiaF-like_C"/>
    <property type="match status" value="1"/>
</dbReference>
<feature type="compositionally biased region" description="Low complexity" evidence="1">
    <location>
        <begin position="8"/>
        <end position="19"/>
    </location>
</feature>
<dbReference type="AlphaFoldDB" id="A0AB39Y2T0"/>
<reference evidence="4" key="1">
    <citation type="submission" date="2024-08" db="EMBL/GenBank/DDBJ databases">
        <authorList>
            <person name="Yu S.T."/>
        </authorList>
    </citation>
    <scope>NUCLEOTIDE SEQUENCE</scope>
    <source>
        <strain evidence="4">R33</strain>
    </source>
</reference>
<evidence type="ECO:0000259" key="3">
    <source>
        <dbReference type="Pfam" id="PF09922"/>
    </source>
</evidence>
<dbReference type="PANTHER" id="PTHR40763:SF4">
    <property type="entry name" value="DUF1707 DOMAIN-CONTAINING PROTEIN"/>
    <property type="match status" value="1"/>
</dbReference>
<evidence type="ECO:0000259" key="2">
    <source>
        <dbReference type="Pfam" id="PF08044"/>
    </source>
</evidence>
<dbReference type="EMBL" id="CP165727">
    <property type="protein sequence ID" value="XDV64292.1"/>
    <property type="molecule type" value="Genomic_DNA"/>
</dbReference>
<feature type="domain" description="DUF1707" evidence="2">
    <location>
        <begin position="21"/>
        <end position="73"/>
    </location>
</feature>
<dbReference type="Pfam" id="PF08044">
    <property type="entry name" value="DUF1707"/>
    <property type="match status" value="1"/>
</dbReference>
<protein>
    <submittedName>
        <fullName evidence="4">DUF1707 domain-containing protein</fullName>
    </submittedName>
</protein>
<sequence length="232" mass="24046">MDLEKKPAAPAAAPGAAPAELRASDADRDRIAHILADALAEGRLTAGEHSERLDSLYAVKTVGELEVLVRDLPAPGAAPATPAYAQAPAAPARPAPAGPAEVAESVVAVCSSVTRKGRWRPGAHTRVVSVLGDVNIDLTEAVFEQQVTEVSVTSVLGNVEILVPENVTLRGYGSGVLGNFEVHGEGRAGTTDPNAPVVIVRGFALLGNIEARPKTGARLVDLALKLRKRLEG</sequence>
<dbReference type="InterPro" id="IPR012551">
    <property type="entry name" value="DUF1707_SHOCT-like"/>
</dbReference>
<dbReference type="PANTHER" id="PTHR40763">
    <property type="entry name" value="MEMBRANE PROTEIN-RELATED"/>
    <property type="match status" value="1"/>
</dbReference>
<evidence type="ECO:0000313" key="4">
    <source>
        <dbReference type="EMBL" id="XDV64292.1"/>
    </source>
</evidence>
<feature type="region of interest" description="Disordered" evidence="1">
    <location>
        <begin position="1"/>
        <end position="24"/>
    </location>
</feature>
<feature type="domain" description="Cell wall-active antibiotics response LiaF-like C-terminal" evidence="3">
    <location>
        <begin position="125"/>
        <end position="189"/>
    </location>
</feature>
<proteinExistence type="predicted"/>